<evidence type="ECO:0000313" key="3">
    <source>
        <dbReference type="Proteomes" id="UP000240883"/>
    </source>
</evidence>
<feature type="compositionally biased region" description="Basic and acidic residues" evidence="1">
    <location>
        <begin position="74"/>
        <end position="87"/>
    </location>
</feature>
<feature type="non-terminal residue" evidence="2">
    <location>
        <position position="87"/>
    </location>
</feature>
<reference evidence="2 3" key="1">
    <citation type="journal article" date="2018" name="Front. Microbiol.">
        <title>Genome-Wide Analysis of Corynespora cassiicola Leaf Fall Disease Putative Effectors.</title>
        <authorList>
            <person name="Lopez D."/>
            <person name="Ribeiro S."/>
            <person name="Label P."/>
            <person name="Fumanal B."/>
            <person name="Venisse J.S."/>
            <person name="Kohler A."/>
            <person name="de Oliveira R.R."/>
            <person name="Labutti K."/>
            <person name="Lipzen A."/>
            <person name="Lail K."/>
            <person name="Bauer D."/>
            <person name="Ohm R.A."/>
            <person name="Barry K.W."/>
            <person name="Spatafora J."/>
            <person name="Grigoriev I.V."/>
            <person name="Martin F.M."/>
            <person name="Pujade-Renaud V."/>
        </authorList>
    </citation>
    <scope>NUCLEOTIDE SEQUENCE [LARGE SCALE GENOMIC DNA]</scope>
    <source>
        <strain evidence="2 3">Philippines</strain>
    </source>
</reference>
<accession>A0A2T2P8B6</accession>
<dbReference type="Proteomes" id="UP000240883">
    <property type="component" value="Unassembled WGS sequence"/>
</dbReference>
<protein>
    <submittedName>
        <fullName evidence="2">Uncharacterized protein</fullName>
    </submittedName>
</protein>
<dbReference type="EMBL" id="KZ678128">
    <property type="protein sequence ID" value="PSN73899.1"/>
    <property type="molecule type" value="Genomic_DNA"/>
</dbReference>
<name>A0A2T2P8B6_CORCC</name>
<organism evidence="2 3">
    <name type="scientific">Corynespora cassiicola Philippines</name>
    <dbReference type="NCBI Taxonomy" id="1448308"/>
    <lineage>
        <taxon>Eukaryota</taxon>
        <taxon>Fungi</taxon>
        <taxon>Dikarya</taxon>
        <taxon>Ascomycota</taxon>
        <taxon>Pezizomycotina</taxon>
        <taxon>Dothideomycetes</taxon>
        <taxon>Pleosporomycetidae</taxon>
        <taxon>Pleosporales</taxon>
        <taxon>Corynesporascaceae</taxon>
        <taxon>Corynespora</taxon>
    </lineage>
</organism>
<sequence>MQDRRYNGRSFGVVPRWDWVHVRKRRGSHYERTSSGFVGGGMGVWGLGGLGQAFGKVGEGDVWEGAREQTGQAVDRKKPQGTRQESD</sequence>
<feature type="region of interest" description="Disordered" evidence="1">
    <location>
        <begin position="61"/>
        <end position="87"/>
    </location>
</feature>
<gene>
    <name evidence="2" type="ORF">BS50DRAFT_566823</name>
</gene>
<keyword evidence="3" id="KW-1185">Reference proteome</keyword>
<proteinExistence type="predicted"/>
<evidence type="ECO:0000256" key="1">
    <source>
        <dbReference type="SAM" id="MobiDB-lite"/>
    </source>
</evidence>
<dbReference type="AlphaFoldDB" id="A0A2T2P8B6"/>
<evidence type="ECO:0000313" key="2">
    <source>
        <dbReference type="EMBL" id="PSN73899.1"/>
    </source>
</evidence>